<dbReference type="Proteomes" id="UP001732700">
    <property type="component" value="Chromosome 4C"/>
</dbReference>
<dbReference type="EnsemblPlants" id="AVESA.00010b.r2.4CG1250620.1">
    <property type="protein sequence ID" value="AVESA.00010b.r2.4CG1250620.1.CDS"/>
    <property type="gene ID" value="AVESA.00010b.r2.4CG1250620"/>
</dbReference>
<accession>A0ACD5WNZ9</accession>
<reference evidence="1" key="2">
    <citation type="submission" date="2025-09" db="UniProtKB">
        <authorList>
            <consortium name="EnsemblPlants"/>
        </authorList>
    </citation>
    <scope>IDENTIFICATION</scope>
</reference>
<evidence type="ECO:0000313" key="1">
    <source>
        <dbReference type="EnsemblPlants" id="AVESA.00010b.r2.4CG1250620.1.CDS"/>
    </source>
</evidence>
<proteinExistence type="predicted"/>
<reference evidence="1" key="1">
    <citation type="submission" date="2021-05" db="EMBL/GenBank/DDBJ databases">
        <authorList>
            <person name="Scholz U."/>
            <person name="Mascher M."/>
            <person name="Fiebig A."/>
        </authorList>
    </citation>
    <scope>NUCLEOTIDE SEQUENCE [LARGE SCALE GENOMIC DNA]</scope>
</reference>
<sequence>MPPLAAADAFLVLEYLAGNRRVPHPVFSALLAAPPPVTPHNSPRLRKGVALRALDLALSDSDAEASVLFLSARAVLAEPDLVSCFPDHLALCDDVVVLKRLVDAEWASLPASSLEAAADQIVGAGAPHTWANADQDTRRKLHLLVGESMEREILGKLGQDRSTDPQDDEVANAPSTSGANEADRAQQDDEAHLDRGNGNADHVQEDCAHRPQEPVEKTTDARVPKKPVTSASIKGKGIATSSHVTEQIAADNNKSHPVKGSKPSLMERNPTACAYEWDDSGDSEHERPQRKRQLPTYEREPRPLGPRPPFLNRTRKRWTEIEEKTLIEGVEKYGKGNWMQIKIAYPTVFAERSTVDLKDKFRNMERYH</sequence>
<protein>
    <submittedName>
        <fullName evidence="1">Uncharacterized protein</fullName>
    </submittedName>
</protein>
<evidence type="ECO:0000313" key="2">
    <source>
        <dbReference type="Proteomes" id="UP001732700"/>
    </source>
</evidence>
<organism evidence="1 2">
    <name type="scientific">Avena sativa</name>
    <name type="common">Oat</name>
    <dbReference type="NCBI Taxonomy" id="4498"/>
    <lineage>
        <taxon>Eukaryota</taxon>
        <taxon>Viridiplantae</taxon>
        <taxon>Streptophyta</taxon>
        <taxon>Embryophyta</taxon>
        <taxon>Tracheophyta</taxon>
        <taxon>Spermatophyta</taxon>
        <taxon>Magnoliopsida</taxon>
        <taxon>Liliopsida</taxon>
        <taxon>Poales</taxon>
        <taxon>Poaceae</taxon>
        <taxon>BOP clade</taxon>
        <taxon>Pooideae</taxon>
        <taxon>Poodae</taxon>
        <taxon>Poeae</taxon>
        <taxon>Poeae Chloroplast Group 1 (Aveneae type)</taxon>
        <taxon>Aveninae</taxon>
        <taxon>Avena</taxon>
    </lineage>
</organism>
<keyword evidence="2" id="KW-1185">Reference proteome</keyword>
<name>A0ACD5WNZ9_AVESA</name>